<proteinExistence type="predicted"/>
<reference evidence="2 3" key="1">
    <citation type="journal article" date="2018" name="Nat. Biotechnol.">
        <title>A standardized bacterial taxonomy based on genome phylogeny substantially revises the tree of life.</title>
        <authorList>
            <person name="Parks D.H."/>
            <person name="Chuvochina M."/>
            <person name="Waite D.W."/>
            <person name="Rinke C."/>
            <person name="Skarshewski A."/>
            <person name="Chaumeil P.A."/>
            <person name="Hugenholtz P."/>
        </authorList>
    </citation>
    <scope>NUCLEOTIDE SEQUENCE [LARGE SCALE GENOMIC DNA]</scope>
    <source>
        <strain evidence="2">UBA8739</strain>
    </source>
</reference>
<dbReference type="EMBL" id="DMAI01000375">
    <property type="protein sequence ID" value="HAE50279.1"/>
    <property type="molecule type" value="Genomic_DNA"/>
</dbReference>
<evidence type="ECO:0000256" key="1">
    <source>
        <dbReference type="SAM" id="MobiDB-lite"/>
    </source>
</evidence>
<name>A0A3B9IST3_9PROT</name>
<feature type="non-terminal residue" evidence="2">
    <location>
        <position position="1"/>
    </location>
</feature>
<protein>
    <submittedName>
        <fullName evidence="2">Uncharacterized protein</fullName>
    </submittedName>
</protein>
<comment type="caution">
    <text evidence="2">The sequence shown here is derived from an EMBL/GenBank/DDBJ whole genome shotgun (WGS) entry which is preliminary data.</text>
</comment>
<evidence type="ECO:0000313" key="2">
    <source>
        <dbReference type="EMBL" id="HAE50279.1"/>
    </source>
</evidence>
<accession>A0A3B9IST3</accession>
<sequence length="104" mass="10539">KPRRRRKAEPAVEAAEPALVVTAVETGAEPPVIDGPAAAAVAEAAETPAAPLEPPFREEAAAEATPEATEAETGTEAEPQPAGDDEPAVTVIEAEGAPARPRRG</sequence>
<evidence type="ECO:0000313" key="3">
    <source>
        <dbReference type="Proteomes" id="UP000257706"/>
    </source>
</evidence>
<dbReference type="AlphaFoldDB" id="A0A3B9IST3"/>
<feature type="non-terminal residue" evidence="2">
    <location>
        <position position="104"/>
    </location>
</feature>
<organism evidence="2 3">
    <name type="scientific">Tistrella mobilis</name>
    <dbReference type="NCBI Taxonomy" id="171437"/>
    <lineage>
        <taxon>Bacteria</taxon>
        <taxon>Pseudomonadati</taxon>
        <taxon>Pseudomonadota</taxon>
        <taxon>Alphaproteobacteria</taxon>
        <taxon>Geminicoccales</taxon>
        <taxon>Geminicoccaceae</taxon>
        <taxon>Tistrella</taxon>
    </lineage>
</organism>
<feature type="region of interest" description="Disordered" evidence="1">
    <location>
        <begin position="42"/>
        <end position="104"/>
    </location>
</feature>
<dbReference type="Proteomes" id="UP000257706">
    <property type="component" value="Unassembled WGS sequence"/>
</dbReference>
<gene>
    <name evidence="2" type="ORF">DCK97_22975</name>
</gene>